<evidence type="ECO:0000256" key="2">
    <source>
        <dbReference type="ARBA" id="ARBA00009764"/>
    </source>
</evidence>
<dbReference type="EMBL" id="CAJZAG010000004">
    <property type="protein sequence ID" value="CAG9171082.1"/>
    <property type="molecule type" value="Genomic_DNA"/>
</dbReference>
<dbReference type="Proteomes" id="UP000706525">
    <property type="component" value="Unassembled WGS sequence"/>
</dbReference>
<dbReference type="InterPro" id="IPR040026">
    <property type="entry name" value="FliD"/>
</dbReference>
<feature type="domain" description="Flagellar hook-associated protein 2 N-terminal" evidence="8">
    <location>
        <begin position="12"/>
        <end position="71"/>
    </location>
</feature>
<evidence type="ECO:0000256" key="5">
    <source>
        <dbReference type="ARBA" id="ARBA00023143"/>
    </source>
</evidence>
<feature type="domain" description="Flagellar hook-associated protein 2 C-terminal" evidence="9">
    <location>
        <begin position="79"/>
        <end position="254"/>
    </location>
</feature>
<dbReference type="Pfam" id="PF02465">
    <property type="entry name" value="FliD_N"/>
    <property type="match status" value="1"/>
</dbReference>
<comment type="caution">
    <text evidence="10">The sequence shown here is derived from an EMBL/GenBank/DDBJ whole genome shotgun (WGS) entry which is preliminary data.</text>
</comment>
<proteinExistence type="inferred from homology"/>
<evidence type="ECO:0000313" key="11">
    <source>
        <dbReference type="Proteomes" id="UP000706525"/>
    </source>
</evidence>
<dbReference type="PANTHER" id="PTHR30288:SF0">
    <property type="entry name" value="FLAGELLAR HOOK-ASSOCIATED PROTEIN 2"/>
    <property type="match status" value="1"/>
</dbReference>
<dbReference type="PANTHER" id="PTHR30288">
    <property type="entry name" value="FLAGELLAR CAP/ASSEMBLY PROTEIN FLID"/>
    <property type="match status" value="1"/>
</dbReference>
<evidence type="ECO:0000256" key="6">
    <source>
        <dbReference type="ARBA" id="ARBA00033074"/>
    </source>
</evidence>
<comment type="subunit">
    <text evidence="3">Homopentamer.</text>
</comment>
<protein>
    <recommendedName>
        <fullName evidence="7">Filament cap protein</fullName>
    </recommendedName>
    <alternativeName>
        <fullName evidence="6">Flagellar cap protein</fullName>
    </alternativeName>
</protein>
<sequence>MATSSSLGSLAGVNLDSLMATIQRQQGGRAANLAQQEKSYSAKLSGYGKVINALSSLKSAAAGLGKAGLFDPVGDDPITAKPDAAKIKAAVKSFVDSYNATQKVVSGLSAYDKDAKTGAALFGDKALGDVQTQLRKAFSDTSGGSLADMGLSFDNDGTLTLDDAKLDAAIQSNPGGVRQFFVGDDGKSGLSGRMSALTTTLTGKDSPLTQAFGQASDMLTMLGHSQDDESDRVTALMASYRAQFQRLSLLYNDMGVASAFMSDQLAVLKG</sequence>
<evidence type="ECO:0000256" key="3">
    <source>
        <dbReference type="ARBA" id="ARBA00011255"/>
    </source>
</evidence>
<dbReference type="RefSeq" id="WP_223987570.1">
    <property type="nucleotide sequence ID" value="NZ_CAJZAG010000004.1"/>
</dbReference>
<evidence type="ECO:0000256" key="7">
    <source>
        <dbReference type="ARBA" id="ARBA00033192"/>
    </source>
</evidence>
<keyword evidence="4" id="KW-0175">Coiled coil</keyword>
<dbReference type="InterPro" id="IPR010809">
    <property type="entry name" value="FliD_C"/>
</dbReference>
<evidence type="ECO:0000256" key="4">
    <source>
        <dbReference type="ARBA" id="ARBA00023054"/>
    </source>
</evidence>
<comment type="similarity">
    <text evidence="2">Belongs to the FliD family.</text>
</comment>
<evidence type="ECO:0000313" key="10">
    <source>
        <dbReference type="EMBL" id="CAG9171082.1"/>
    </source>
</evidence>
<keyword evidence="5" id="KW-0975">Bacterial flagellum</keyword>
<comment type="subcellular location">
    <subcellularLocation>
        <location evidence="1">Bacterial flagellum</location>
    </subcellularLocation>
</comment>
<evidence type="ECO:0000259" key="8">
    <source>
        <dbReference type="Pfam" id="PF02465"/>
    </source>
</evidence>
<dbReference type="Pfam" id="PF07195">
    <property type="entry name" value="FliD_C"/>
    <property type="match status" value="1"/>
</dbReference>
<organism evidence="10 11">
    <name type="scientific">Cupriavidus pampae</name>
    <dbReference type="NCBI Taxonomy" id="659251"/>
    <lineage>
        <taxon>Bacteria</taxon>
        <taxon>Pseudomonadati</taxon>
        <taxon>Pseudomonadota</taxon>
        <taxon>Betaproteobacteria</taxon>
        <taxon>Burkholderiales</taxon>
        <taxon>Burkholderiaceae</taxon>
        <taxon>Cupriavidus</taxon>
    </lineage>
</organism>
<name>A0ABN7YFU4_9BURK</name>
<dbReference type="InterPro" id="IPR003481">
    <property type="entry name" value="FliD_N"/>
</dbReference>
<keyword evidence="11" id="KW-1185">Reference proteome</keyword>
<evidence type="ECO:0000259" key="9">
    <source>
        <dbReference type="Pfam" id="PF07195"/>
    </source>
</evidence>
<accession>A0ABN7YFU4</accession>
<gene>
    <name evidence="10" type="ORF">LMG32289_02247</name>
</gene>
<evidence type="ECO:0000256" key="1">
    <source>
        <dbReference type="ARBA" id="ARBA00004365"/>
    </source>
</evidence>
<reference evidence="10 11" key="1">
    <citation type="submission" date="2021-08" db="EMBL/GenBank/DDBJ databases">
        <authorList>
            <person name="Peeters C."/>
        </authorList>
    </citation>
    <scope>NUCLEOTIDE SEQUENCE [LARGE SCALE GENOMIC DNA]</scope>
    <source>
        <strain evidence="10 11">LMG 32289</strain>
    </source>
</reference>